<dbReference type="PANTHER" id="PTHR42920:SF5">
    <property type="entry name" value="EAMA DOMAIN-CONTAINING PROTEIN"/>
    <property type="match status" value="1"/>
</dbReference>
<evidence type="ECO:0000256" key="6">
    <source>
        <dbReference type="ARBA" id="ARBA00023136"/>
    </source>
</evidence>
<keyword evidence="6 7" id="KW-0472">Membrane</keyword>
<comment type="subcellular location">
    <subcellularLocation>
        <location evidence="1">Cell membrane</location>
        <topology evidence="1">Multi-pass membrane protein</topology>
    </subcellularLocation>
</comment>
<reference evidence="10" key="1">
    <citation type="journal article" date="2024" name="Algal Res.">
        <title>Biochemical, toxicological and genomic investigation of a high-biomass producing Limnothrix strain isolated from Italian shallow drinking water reservoir.</title>
        <authorList>
            <person name="Simonazzi M."/>
            <person name="Shishido T.K."/>
            <person name="Delbaje E."/>
            <person name="Wahlsten M."/>
            <person name="Fewer D.P."/>
            <person name="Sivonen K."/>
            <person name="Pezzolesi L."/>
            <person name="Pistocchi R."/>
        </authorList>
    </citation>
    <scope>NUCLEOTIDE SEQUENCE [LARGE SCALE GENOMIC DNA]</scope>
    <source>
        <strain evidence="10">LRLZ20PSL1</strain>
    </source>
</reference>
<proteinExistence type="inferred from homology"/>
<dbReference type="Proteomes" id="UP001604335">
    <property type="component" value="Unassembled WGS sequence"/>
</dbReference>
<dbReference type="SUPFAM" id="SSF103481">
    <property type="entry name" value="Multidrug resistance efflux transporter EmrE"/>
    <property type="match status" value="2"/>
</dbReference>
<evidence type="ECO:0000259" key="8">
    <source>
        <dbReference type="Pfam" id="PF00892"/>
    </source>
</evidence>
<evidence type="ECO:0000256" key="5">
    <source>
        <dbReference type="ARBA" id="ARBA00022989"/>
    </source>
</evidence>
<feature type="transmembrane region" description="Helical" evidence="7">
    <location>
        <begin position="154"/>
        <end position="172"/>
    </location>
</feature>
<keyword evidence="5 7" id="KW-1133">Transmembrane helix</keyword>
<feature type="transmembrane region" description="Helical" evidence="7">
    <location>
        <begin position="83"/>
        <end position="101"/>
    </location>
</feature>
<dbReference type="InterPro" id="IPR037185">
    <property type="entry name" value="EmrE-like"/>
</dbReference>
<dbReference type="RefSeq" id="WP_393015453.1">
    <property type="nucleotide sequence ID" value="NZ_JAZAQF010000094.1"/>
</dbReference>
<evidence type="ECO:0000256" key="1">
    <source>
        <dbReference type="ARBA" id="ARBA00004651"/>
    </source>
</evidence>
<dbReference type="InterPro" id="IPR000620">
    <property type="entry name" value="EamA_dom"/>
</dbReference>
<feature type="domain" description="EamA" evidence="8">
    <location>
        <begin position="155"/>
        <end position="291"/>
    </location>
</feature>
<evidence type="ECO:0000313" key="9">
    <source>
        <dbReference type="EMBL" id="MFG3819501.1"/>
    </source>
</evidence>
<keyword evidence="3" id="KW-1003">Cell membrane</keyword>
<feature type="transmembrane region" description="Helical" evidence="7">
    <location>
        <begin position="107"/>
        <end position="125"/>
    </location>
</feature>
<organism evidence="9 10">
    <name type="scientific">Limnothrix redekei LRLZ20PSL1</name>
    <dbReference type="NCBI Taxonomy" id="3112953"/>
    <lineage>
        <taxon>Bacteria</taxon>
        <taxon>Bacillati</taxon>
        <taxon>Cyanobacteriota</taxon>
        <taxon>Cyanophyceae</taxon>
        <taxon>Pseudanabaenales</taxon>
        <taxon>Pseudanabaenaceae</taxon>
        <taxon>Limnothrix</taxon>
    </lineage>
</organism>
<accession>A0ABW7CEN1</accession>
<evidence type="ECO:0000313" key="10">
    <source>
        <dbReference type="Proteomes" id="UP001604335"/>
    </source>
</evidence>
<keyword evidence="4 7" id="KW-0812">Transmembrane</keyword>
<feature type="transmembrane region" description="Helical" evidence="7">
    <location>
        <begin position="132"/>
        <end position="148"/>
    </location>
</feature>
<dbReference type="InterPro" id="IPR051258">
    <property type="entry name" value="Diverse_Substrate_Transporter"/>
</dbReference>
<sequence>MIHGVERADREQWLNPIALLIAGVLWGSTYVVVKSSLEAVSPSVLMLVRFGIATIALLPITLWSGLPKNSAAWAVTGRGGLELGFWMALGYVAHTIALQYTTAGRSAFITALYVVLVPLLTGVAGQRLFPKVWWAAAIAALGVALLSYDGAPPNIGDLWSVGTAITWSFYIWRMEAYAARAQVLWLSLIQLGITALAAALWVWGSSWAISSAIWNAQTIPWLDLVYLGTFATAGTAWLQAIGQRSVAAPVAAILYTLEPVWAALMAAAWLGEQLGDRGRVGAALVLGACLLCQLPVRSLGRQLGRAITSVWHRP</sequence>
<feature type="transmembrane region" description="Helical" evidence="7">
    <location>
        <begin position="253"/>
        <end position="271"/>
    </location>
</feature>
<comment type="caution">
    <text evidence="9">The sequence shown here is derived from an EMBL/GenBank/DDBJ whole genome shotgun (WGS) entry which is preliminary data.</text>
</comment>
<protein>
    <submittedName>
        <fullName evidence="9">DMT family transporter</fullName>
    </submittedName>
</protein>
<feature type="transmembrane region" description="Helical" evidence="7">
    <location>
        <begin position="224"/>
        <end position="241"/>
    </location>
</feature>
<name>A0ABW7CEN1_9CYAN</name>
<feature type="transmembrane region" description="Helical" evidence="7">
    <location>
        <begin position="184"/>
        <end position="204"/>
    </location>
</feature>
<evidence type="ECO:0000256" key="2">
    <source>
        <dbReference type="ARBA" id="ARBA00007362"/>
    </source>
</evidence>
<dbReference type="Pfam" id="PF00892">
    <property type="entry name" value="EamA"/>
    <property type="match status" value="2"/>
</dbReference>
<feature type="transmembrane region" description="Helical" evidence="7">
    <location>
        <begin position="39"/>
        <end position="62"/>
    </location>
</feature>
<feature type="transmembrane region" description="Helical" evidence="7">
    <location>
        <begin position="277"/>
        <end position="296"/>
    </location>
</feature>
<evidence type="ECO:0000256" key="4">
    <source>
        <dbReference type="ARBA" id="ARBA00022692"/>
    </source>
</evidence>
<feature type="transmembrane region" description="Helical" evidence="7">
    <location>
        <begin position="12"/>
        <end position="33"/>
    </location>
</feature>
<evidence type="ECO:0000256" key="3">
    <source>
        <dbReference type="ARBA" id="ARBA00022475"/>
    </source>
</evidence>
<comment type="similarity">
    <text evidence="2">Belongs to the EamA transporter family.</text>
</comment>
<feature type="domain" description="EamA" evidence="8">
    <location>
        <begin position="17"/>
        <end position="147"/>
    </location>
</feature>
<gene>
    <name evidence="9" type="ORF">VPK24_17785</name>
</gene>
<keyword evidence="10" id="KW-1185">Reference proteome</keyword>
<evidence type="ECO:0000256" key="7">
    <source>
        <dbReference type="SAM" id="Phobius"/>
    </source>
</evidence>
<dbReference type="EMBL" id="JAZAQF010000094">
    <property type="protein sequence ID" value="MFG3819501.1"/>
    <property type="molecule type" value="Genomic_DNA"/>
</dbReference>
<dbReference type="PANTHER" id="PTHR42920">
    <property type="entry name" value="OS03G0707200 PROTEIN-RELATED"/>
    <property type="match status" value="1"/>
</dbReference>